<evidence type="ECO:0000313" key="3">
    <source>
        <dbReference type="Proteomes" id="UP000259602"/>
    </source>
</evidence>
<dbReference type="GeneID" id="55605477"/>
<dbReference type="KEGG" id="vg:55605477"/>
<evidence type="ECO:0000256" key="1">
    <source>
        <dbReference type="SAM" id="Phobius"/>
    </source>
</evidence>
<sequence>MKKQIVKIFKDKPYEIWKYIKGKAQFEIDPKFVWNLILFSIFISNFFWIQFLSMKIDKLQAKLTLLNIAIDYYKGK</sequence>
<protein>
    <submittedName>
        <fullName evidence="2">Uncharacterized protein</fullName>
    </submittedName>
</protein>
<keyword evidence="1" id="KW-0472">Membrane</keyword>
<keyword evidence="1" id="KW-1133">Transmembrane helix</keyword>
<accession>A0A343LE71</accession>
<proteinExistence type="predicted"/>
<dbReference type="Proteomes" id="UP000259602">
    <property type="component" value="Segment"/>
</dbReference>
<evidence type="ECO:0000313" key="2">
    <source>
        <dbReference type="EMBL" id="ATN94981.1"/>
    </source>
</evidence>
<reference evidence="2 3" key="1">
    <citation type="journal article" date="2018" name="Sci. Rep.">
        <title>Characterization of LE3 and LE4, the only lytic phages known to infect the spirochete Leptospira.</title>
        <authorList>
            <person name="Schiettekatte O."/>
            <person name="Vincent A.T."/>
            <person name="Malosse C."/>
            <person name="Lechat P."/>
            <person name="Chamot-Rooke J."/>
            <person name="Veyrier F.J."/>
            <person name="Picardeau M."/>
            <person name="Bourhy P."/>
        </authorList>
    </citation>
    <scope>NUCLEOTIDE SEQUENCE [LARGE SCALE GENOMIC DNA]</scope>
</reference>
<dbReference type="RefSeq" id="YP_009835405.1">
    <property type="nucleotide sequence ID" value="NC_048678.1"/>
</dbReference>
<keyword evidence="3" id="KW-1185">Reference proteome</keyword>
<dbReference type="EMBL" id="MF974396">
    <property type="protein sequence ID" value="ATN94981.1"/>
    <property type="molecule type" value="Genomic_DNA"/>
</dbReference>
<keyword evidence="1" id="KW-0812">Transmembrane</keyword>
<feature type="transmembrane region" description="Helical" evidence="1">
    <location>
        <begin position="32"/>
        <end position="52"/>
    </location>
</feature>
<name>A0A343LE71_9CAUD</name>
<organism evidence="2 3">
    <name type="scientific">Leptospira phage LE3</name>
    <dbReference type="NCBI Taxonomy" id="2041382"/>
    <lineage>
        <taxon>Viruses</taxon>
        <taxon>Duplodnaviria</taxon>
        <taxon>Heunggongvirae</taxon>
        <taxon>Uroviricota</taxon>
        <taxon>Caudoviricetes</taxon>
        <taxon>Nylescharonvirus</taxon>
        <taxon>Nylescharonvirus LE3</taxon>
    </lineage>
</organism>